<dbReference type="PROSITE" id="PS00523">
    <property type="entry name" value="SULFATASE_1"/>
    <property type="match status" value="1"/>
</dbReference>
<keyword evidence="3" id="KW-0479">Metal-binding</keyword>
<dbReference type="SUPFAM" id="SSF53649">
    <property type="entry name" value="Alkaline phosphatase-like"/>
    <property type="match status" value="1"/>
</dbReference>
<dbReference type="Gene3D" id="3.30.1120.10">
    <property type="match status" value="1"/>
</dbReference>
<feature type="compositionally biased region" description="Low complexity" evidence="6">
    <location>
        <begin position="661"/>
        <end position="716"/>
    </location>
</feature>
<dbReference type="PANTHER" id="PTHR42693:SF15">
    <property type="entry name" value="ARYLSULFATASE"/>
    <property type="match status" value="1"/>
</dbReference>
<dbReference type="Proteomes" id="UP001201812">
    <property type="component" value="Unassembled WGS sequence"/>
</dbReference>
<keyword evidence="11" id="KW-1185">Reference proteome</keyword>
<sequence>MFTAHLIFLFLIFSIDGQLHNESLENSDIPEEKLYQAATPERPNIVILMVDDLGYGDLASYGNPSQEFSPVDKLMQEGTRFTNAYSADSMCSPSRAGFMTGRLPIRLGIWGDVRRVFTPNVTGALPKNETTLAEMLKEYGYVTGMIGKWHLGINSETNHDGLHLPSQRGFDFVGLNLPFTNVWECDLTHEFYRNFTDNRTLTQCFLYNNTEIVQQPIFFDDMTENLVSEWHRFLDERLRTDIDKKPFFFYFSFPHVHTTLFANRTNKGTSKRGLFGDNVNEMAYAVGEVISSLKANNLQNNTLVVFMSDHGPHVEMCDHGGTTIGLRGGKSNSFEGGFRIPFATWMPNTIRAGVVSDEVISSLDLFMTFQNRASSHLPQQRPGPKYCLDDPTEPDEATCKDGIDMWCELLGMKKHENCPLRKHSRDGRDSRSRPIFFYCNKNLMAIRYGEHKIHFATTRILRNFTKSPDFEGLCPGGIPKEDWYVDAYCPDDKLITLAYPELYDLGKDPFELFPLPLSDQNILKIYKKMFEIREKHMKSVVWVQSQLDHVSDAVVPCCDETAVPKCSCNKLRKTKQHFADPRENCATKNVCSKTKLGRNIDDNKEITAKFLSLILNNRDDYEVFKAPIGPVSGCAGGSNYGGSGCGGGSYAAPAQSYSGQAQQSYGGQASGGYAQAPQQVQQQQQYAPQAQQQHSTVSTRSSTTASATASIANVPSEAHHEQAPPPPPPAPPAEHEDHAYEDIGSSHEHQTQAAAHPHEPERPGYNAAKAKALAAPSNIPEPTPDAKCNSDLIRNLILENMHEKPSVAKRQIQKRVSAEVGGKIDVICSSGVFSYIVNTELYCEIEKNGVTCLAFRQSS</sequence>
<comment type="cofactor">
    <cofactor evidence="1">
        <name>Ca(2+)</name>
        <dbReference type="ChEBI" id="CHEBI:29108"/>
    </cofactor>
</comment>
<evidence type="ECO:0000313" key="10">
    <source>
        <dbReference type="EMBL" id="KAI1728053.1"/>
    </source>
</evidence>
<comment type="caution">
    <text evidence="10">The sequence shown here is derived from an EMBL/GenBank/DDBJ whole genome shotgun (WGS) entry which is preliminary data.</text>
</comment>
<gene>
    <name evidence="10" type="ORF">DdX_00203</name>
</gene>
<protein>
    <submittedName>
        <fullName evidence="10">Sulfatase domain-containing protein</fullName>
    </submittedName>
</protein>
<feature type="chain" id="PRO_5041917578" evidence="7">
    <location>
        <begin position="18"/>
        <end position="859"/>
    </location>
</feature>
<dbReference type="Pfam" id="PF04155">
    <property type="entry name" value="Ground-like"/>
    <property type="match status" value="1"/>
</dbReference>
<evidence type="ECO:0000256" key="6">
    <source>
        <dbReference type="SAM" id="MobiDB-lite"/>
    </source>
</evidence>
<accession>A0AAD4NJH7</accession>
<dbReference type="InterPro" id="IPR007284">
    <property type="entry name" value="Ground-like_dom"/>
</dbReference>
<keyword evidence="7" id="KW-0732">Signal</keyword>
<evidence type="ECO:0000256" key="1">
    <source>
        <dbReference type="ARBA" id="ARBA00001913"/>
    </source>
</evidence>
<feature type="region of interest" description="Disordered" evidence="6">
    <location>
        <begin position="661"/>
        <end position="785"/>
    </location>
</feature>
<proteinExistence type="inferred from homology"/>
<dbReference type="PANTHER" id="PTHR42693">
    <property type="entry name" value="ARYLSULFATASE FAMILY MEMBER"/>
    <property type="match status" value="1"/>
</dbReference>
<evidence type="ECO:0000256" key="2">
    <source>
        <dbReference type="ARBA" id="ARBA00008779"/>
    </source>
</evidence>
<dbReference type="InterPro" id="IPR000917">
    <property type="entry name" value="Sulfatase_N"/>
</dbReference>
<reference evidence="10" key="1">
    <citation type="submission" date="2022-01" db="EMBL/GenBank/DDBJ databases">
        <title>Genome Sequence Resource for Two Populations of Ditylenchus destructor, the Migratory Endoparasitic Phytonematode.</title>
        <authorList>
            <person name="Zhang H."/>
            <person name="Lin R."/>
            <person name="Xie B."/>
        </authorList>
    </citation>
    <scope>NUCLEOTIDE SEQUENCE</scope>
    <source>
        <strain evidence="10">BazhouSP</strain>
    </source>
</reference>
<evidence type="ECO:0000256" key="5">
    <source>
        <dbReference type="ARBA" id="ARBA00022837"/>
    </source>
</evidence>
<dbReference type="GO" id="GO:0004065">
    <property type="term" value="F:arylsulfatase activity"/>
    <property type="evidence" value="ECO:0007669"/>
    <property type="project" value="TreeGrafter"/>
</dbReference>
<feature type="signal peptide" evidence="7">
    <location>
        <begin position="1"/>
        <end position="17"/>
    </location>
</feature>
<dbReference type="PROSITE" id="PS00149">
    <property type="entry name" value="SULFATASE_2"/>
    <property type="match status" value="1"/>
</dbReference>
<dbReference type="InterPro" id="IPR050738">
    <property type="entry name" value="Sulfatase"/>
</dbReference>
<organism evidence="10 11">
    <name type="scientific">Ditylenchus destructor</name>
    <dbReference type="NCBI Taxonomy" id="166010"/>
    <lineage>
        <taxon>Eukaryota</taxon>
        <taxon>Metazoa</taxon>
        <taxon>Ecdysozoa</taxon>
        <taxon>Nematoda</taxon>
        <taxon>Chromadorea</taxon>
        <taxon>Rhabditida</taxon>
        <taxon>Tylenchina</taxon>
        <taxon>Tylenchomorpha</taxon>
        <taxon>Sphaerularioidea</taxon>
        <taxon>Anguinidae</taxon>
        <taxon>Anguininae</taxon>
        <taxon>Ditylenchus</taxon>
    </lineage>
</organism>
<evidence type="ECO:0000256" key="4">
    <source>
        <dbReference type="ARBA" id="ARBA00022801"/>
    </source>
</evidence>
<keyword evidence="5" id="KW-0106">Calcium</keyword>
<feature type="compositionally biased region" description="Basic and acidic residues" evidence="6">
    <location>
        <begin position="733"/>
        <end position="762"/>
    </location>
</feature>
<dbReference type="Gene3D" id="3.40.720.10">
    <property type="entry name" value="Alkaline Phosphatase, subunit A"/>
    <property type="match status" value="1"/>
</dbReference>
<evidence type="ECO:0000259" key="8">
    <source>
        <dbReference type="Pfam" id="PF00884"/>
    </source>
</evidence>
<dbReference type="Pfam" id="PF14707">
    <property type="entry name" value="Sulfatase_C"/>
    <property type="match status" value="1"/>
</dbReference>
<dbReference type="GO" id="GO:0046872">
    <property type="term" value="F:metal ion binding"/>
    <property type="evidence" value="ECO:0007669"/>
    <property type="project" value="UniProtKB-KW"/>
</dbReference>
<keyword evidence="4" id="KW-0378">Hydrolase</keyword>
<feature type="compositionally biased region" description="Pro residues" evidence="6">
    <location>
        <begin position="723"/>
        <end position="732"/>
    </location>
</feature>
<evidence type="ECO:0000259" key="9">
    <source>
        <dbReference type="Pfam" id="PF04155"/>
    </source>
</evidence>
<dbReference type="InterPro" id="IPR024607">
    <property type="entry name" value="Sulfatase_CS"/>
</dbReference>
<comment type="similarity">
    <text evidence="2">Belongs to the sulfatase family.</text>
</comment>
<dbReference type="InterPro" id="IPR017850">
    <property type="entry name" value="Alkaline_phosphatase_core_sf"/>
</dbReference>
<evidence type="ECO:0000256" key="3">
    <source>
        <dbReference type="ARBA" id="ARBA00022723"/>
    </source>
</evidence>
<feature type="domain" description="Sulfatase N-terminal" evidence="8">
    <location>
        <begin position="43"/>
        <end position="369"/>
    </location>
</feature>
<evidence type="ECO:0000313" key="11">
    <source>
        <dbReference type="Proteomes" id="UP001201812"/>
    </source>
</evidence>
<evidence type="ECO:0000256" key="7">
    <source>
        <dbReference type="SAM" id="SignalP"/>
    </source>
</evidence>
<name>A0AAD4NJH7_9BILA</name>
<feature type="domain" description="Ground-like" evidence="9">
    <location>
        <begin position="785"/>
        <end position="855"/>
    </location>
</feature>
<dbReference type="EMBL" id="JAKKPZ010000001">
    <property type="protein sequence ID" value="KAI1728053.1"/>
    <property type="molecule type" value="Genomic_DNA"/>
</dbReference>
<dbReference type="AlphaFoldDB" id="A0AAD4NJH7"/>
<dbReference type="Pfam" id="PF00884">
    <property type="entry name" value="Sulfatase"/>
    <property type="match status" value="1"/>
</dbReference>